<dbReference type="VEuPathDB" id="TriTrypDB:BSAL_54625"/>
<organism evidence="1 2">
    <name type="scientific">Bodo saltans</name>
    <name type="common">Flagellated protozoan</name>
    <dbReference type="NCBI Taxonomy" id="75058"/>
    <lineage>
        <taxon>Eukaryota</taxon>
        <taxon>Discoba</taxon>
        <taxon>Euglenozoa</taxon>
        <taxon>Kinetoplastea</taxon>
        <taxon>Metakinetoplastina</taxon>
        <taxon>Eubodonida</taxon>
        <taxon>Bodonidae</taxon>
        <taxon>Bodo</taxon>
    </lineage>
</organism>
<protein>
    <submittedName>
        <fullName evidence="1">Uncharacterized protein</fullName>
    </submittedName>
</protein>
<dbReference type="AlphaFoldDB" id="A0A0S4IIQ9"/>
<keyword evidence="2" id="KW-1185">Reference proteome</keyword>
<sequence length="731" mass="79489">MWTDLIKQRLAVHLTVKQSSACVDRLIQRHSLKNKDSPLFNIFPFDDNKSSGSINSGEDPTFLRHRIEQLSWQGSTLLCVLYSIEGLLDERVGDSAIFVLDRTTRSEFQGHVALARPMTMILITTAIVVPTSSSSSTEHHSTDISSLIDMTRFDVSPSMATMASFKAGMSLLTRMSHSLERAKAILDALDRGSSSHAADAEGGLMDACAWIVDTVALVLQQFDELLAASEDPLHVVEAFMKRYTVLKLLQGTVVDPSGVFLRLEAYVRGAGDSSPAFLSFRQRMTELTVLAAEFRVEALWASVLAKTSLRLKLSASPKISQTLDGLTQIVTPLIQTLILVFAASTVSSGRDSSAWDTAVNLTTANGERRGSSNAPLAHTLRQLFVPLLARSLLVKCSEYVALNTMFSVDSVPDSDEQQGYIMPLCTRPAIAAKLPATAAFVSSVALQLQQHGVAYESLFPAPTYLPFRQQQPMMQVAPSLELPISLGAEATVFDEDGVPIRPGDVAHRALFEAAKRDVVGASLIYAADRCSDLVGFIRDIDNVGNGMMTKEVRCLCDTLHLAATTFPLMDGAHVKNWQRLADVFRKTMILKYVIVEPMNYESISIPPRVAAAAQPSSTSARSSADVTVVGGSDAVSSEELNILRSRVTILSAELKESRELLSRATTQLEQTQTGLQQAQDTNVVLMQELRRLMSVISQLTSQADGTSGGATQYGSYDKMIESLAVSELSSE</sequence>
<gene>
    <name evidence="1" type="ORF">BSAL_54625</name>
</gene>
<dbReference type="EMBL" id="CYKH01000141">
    <property type="protein sequence ID" value="CUE72939.1"/>
    <property type="molecule type" value="Genomic_DNA"/>
</dbReference>
<dbReference type="Proteomes" id="UP000051952">
    <property type="component" value="Unassembled WGS sequence"/>
</dbReference>
<evidence type="ECO:0000313" key="1">
    <source>
        <dbReference type="EMBL" id="CUE72939.1"/>
    </source>
</evidence>
<name>A0A0S4IIQ9_BODSA</name>
<evidence type="ECO:0000313" key="2">
    <source>
        <dbReference type="Proteomes" id="UP000051952"/>
    </source>
</evidence>
<proteinExistence type="predicted"/>
<accession>A0A0S4IIQ9</accession>
<reference evidence="2" key="1">
    <citation type="submission" date="2015-09" db="EMBL/GenBank/DDBJ databases">
        <authorList>
            <consortium name="Pathogen Informatics"/>
        </authorList>
    </citation>
    <scope>NUCLEOTIDE SEQUENCE [LARGE SCALE GENOMIC DNA]</scope>
    <source>
        <strain evidence="2">Lake Konstanz</strain>
    </source>
</reference>